<feature type="domain" description="Mycothiol-dependent maleylpyruvate isomerase metal-binding" evidence="2">
    <location>
        <begin position="21"/>
        <end position="156"/>
    </location>
</feature>
<dbReference type="InterPro" id="IPR036527">
    <property type="entry name" value="SCP2_sterol-bd_dom_sf"/>
</dbReference>
<dbReference type="Gene3D" id="3.30.1050.20">
    <property type="match status" value="1"/>
</dbReference>
<dbReference type="Gene3D" id="1.20.120.450">
    <property type="entry name" value="dinb family like domain"/>
    <property type="match status" value="1"/>
</dbReference>
<gene>
    <name evidence="3" type="ORF">FB562_0016</name>
</gene>
<dbReference type="SUPFAM" id="SSF109854">
    <property type="entry name" value="DinB/YfiT-like putative metalloenzymes"/>
    <property type="match status" value="1"/>
</dbReference>
<keyword evidence="3" id="KW-0670">Pyruvate</keyword>
<reference evidence="3 4" key="1">
    <citation type="submission" date="2019-06" db="EMBL/GenBank/DDBJ databases">
        <title>Sequencing the genomes of 1000 actinobacteria strains.</title>
        <authorList>
            <person name="Klenk H.-P."/>
        </authorList>
    </citation>
    <scope>NUCLEOTIDE SEQUENCE [LARGE SCALE GENOMIC DNA]</scope>
    <source>
        <strain evidence="3 4">DSM 26477</strain>
    </source>
</reference>
<dbReference type="SUPFAM" id="SSF55718">
    <property type="entry name" value="SCP-like"/>
    <property type="match status" value="1"/>
</dbReference>
<keyword evidence="3" id="KW-0413">Isomerase</keyword>
<dbReference type="AlphaFoldDB" id="A0A542YFV9"/>
<dbReference type="RefSeq" id="WP_141879279.1">
    <property type="nucleotide sequence ID" value="NZ_VFOM01000001.1"/>
</dbReference>
<dbReference type="OrthoDB" id="5118203at2"/>
<protein>
    <submittedName>
        <fullName evidence="3">Maleylpyruvate isomerase</fullName>
    </submittedName>
</protein>
<dbReference type="Pfam" id="PF07398">
    <property type="entry name" value="MDMPI_C"/>
    <property type="match status" value="1"/>
</dbReference>
<dbReference type="GO" id="GO:0016853">
    <property type="term" value="F:isomerase activity"/>
    <property type="evidence" value="ECO:0007669"/>
    <property type="project" value="UniProtKB-KW"/>
</dbReference>
<dbReference type="InterPro" id="IPR010872">
    <property type="entry name" value="MDMPI_C-term_domain"/>
</dbReference>
<evidence type="ECO:0000259" key="2">
    <source>
        <dbReference type="Pfam" id="PF11716"/>
    </source>
</evidence>
<dbReference type="NCBIfam" id="TIGR03083">
    <property type="entry name" value="maleylpyruvate isomerase family mycothiol-dependent enzyme"/>
    <property type="match status" value="1"/>
</dbReference>
<dbReference type="EMBL" id="VFOM01000001">
    <property type="protein sequence ID" value="TQL46975.1"/>
    <property type="molecule type" value="Genomic_DNA"/>
</dbReference>
<evidence type="ECO:0000313" key="4">
    <source>
        <dbReference type="Proteomes" id="UP000317998"/>
    </source>
</evidence>
<dbReference type="Pfam" id="PF11716">
    <property type="entry name" value="MDMPI_N"/>
    <property type="match status" value="1"/>
</dbReference>
<name>A0A542YFV9_9MICO</name>
<sequence length="250" mass="27492">MAARTDNVDDPKLAAGLLLARRGTAFFSRKLNELSDSELYEPSLLSGWTRAHLAAHVGYNARALTRLTEWAATGVETPMYSSPEQRNDEIQLGATLSARALRNLSDHAIVHLNVEWRDLPADAWGRQVRTAQGRIVPVSETVWMRTREVWLHAIDLGNGASVRDLPTEFVDRLLPEVVALWKTRGDAVPNLLLRATDRPDLSLRLDDAADAEPEVLTGEAAQLLAWETGRANTGLQLSGGGPVPVAPRWL</sequence>
<proteinExistence type="predicted"/>
<feature type="domain" description="MDMPI C-terminal" evidence="1">
    <location>
        <begin position="164"/>
        <end position="248"/>
    </location>
</feature>
<accession>A0A542YFV9</accession>
<dbReference type="Proteomes" id="UP000317998">
    <property type="component" value="Unassembled WGS sequence"/>
</dbReference>
<comment type="caution">
    <text evidence="3">The sequence shown here is derived from an EMBL/GenBank/DDBJ whole genome shotgun (WGS) entry which is preliminary data.</text>
</comment>
<evidence type="ECO:0000259" key="1">
    <source>
        <dbReference type="Pfam" id="PF07398"/>
    </source>
</evidence>
<dbReference type="GO" id="GO:0046872">
    <property type="term" value="F:metal ion binding"/>
    <property type="evidence" value="ECO:0007669"/>
    <property type="project" value="InterPro"/>
</dbReference>
<keyword evidence="4" id="KW-1185">Reference proteome</keyword>
<organism evidence="3 4">
    <name type="scientific">Homoserinimonas aerilata</name>
    <dbReference type="NCBI Taxonomy" id="1162970"/>
    <lineage>
        <taxon>Bacteria</taxon>
        <taxon>Bacillati</taxon>
        <taxon>Actinomycetota</taxon>
        <taxon>Actinomycetes</taxon>
        <taxon>Micrococcales</taxon>
        <taxon>Microbacteriaceae</taxon>
        <taxon>Homoserinimonas</taxon>
    </lineage>
</organism>
<dbReference type="InterPro" id="IPR034660">
    <property type="entry name" value="DinB/YfiT-like"/>
</dbReference>
<evidence type="ECO:0000313" key="3">
    <source>
        <dbReference type="EMBL" id="TQL46975.1"/>
    </source>
</evidence>
<dbReference type="InterPro" id="IPR017517">
    <property type="entry name" value="Maleyloyr_isom"/>
</dbReference>
<dbReference type="InterPro" id="IPR024344">
    <property type="entry name" value="MDMPI_metal-binding"/>
</dbReference>